<dbReference type="GO" id="GO:0009236">
    <property type="term" value="P:cobalamin biosynthetic process"/>
    <property type="evidence" value="ECO:0007669"/>
    <property type="project" value="UniProtKB-UniPathway"/>
</dbReference>
<dbReference type="EC" id="5.4.99.61" evidence="6"/>
<dbReference type="PANTHER" id="PTHR43588">
    <property type="entry name" value="COBALT-PRECORRIN-8 METHYLMUTASE"/>
    <property type="match status" value="1"/>
</dbReference>
<evidence type="ECO:0000313" key="6">
    <source>
        <dbReference type="EMBL" id="QDO97167.1"/>
    </source>
</evidence>
<dbReference type="OrthoDB" id="9780708at2"/>
<feature type="domain" description="Cobalamin biosynthesis precorrin-8X methylmutase CobH/CbiC" evidence="5">
    <location>
        <begin position="17"/>
        <end position="213"/>
    </location>
</feature>
<dbReference type="SUPFAM" id="SSF63965">
    <property type="entry name" value="Precorrin-8X methylmutase CbiC/CobH"/>
    <property type="match status" value="1"/>
</dbReference>
<name>A0A516H061_9PROT</name>
<keyword evidence="4 6" id="KW-0413">Isomerase</keyword>
<evidence type="ECO:0000256" key="4">
    <source>
        <dbReference type="ARBA" id="ARBA00023235"/>
    </source>
</evidence>
<evidence type="ECO:0000256" key="1">
    <source>
        <dbReference type="ARBA" id="ARBA00004953"/>
    </source>
</evidence>
<evidence type="ECO:0000313" key="7">
    <source>
        <dbReference type="Proteomes" id="UP000317496"/>
    </source>
</evidence>
<dbReference type="Gene3D" id="3.40.50.10230">
    <property type="entry name" value="Cobalamin biosynthesis CobH/CbiC, precorrin-8X methylmutase"/>
    <property type="match status" value="1"/>
</dbReference>
<keyword evidence="3" id="KW-0169">Cobalamin biosynthesis</keyword>
<sequence length="217" mass="23070">MTEPAVTYDYLRDPDAIYRRSFEMIRAEVDLSGLPPGIDEMALRLIHACAMPEILSDIAWTPDLPHAVHRALQSGKPILSDVDMVAYGVIRSRLPADNKVLSFLNTPEARAIGQTKQITRSAAAVELWLPHLEGAVVVIGNAPTALFRLLELLNNEGAPKPAAILGFPVGYVGAAESKQALIDSAPAGVAYATLKGRRGGSAIAAAAINALATWEPA</sequence>
<dbReference type="NCBIfam" id="NF006136">
    <property type="entry name" value="PRK08285.1"/>
    <property type="match status" value="1"/>
</dbReference>
<evidence type="ECO:0000256" key="3">
    <source>
        <dbReference type="ARBA" id="ARBA00022573"/>
    </source>
</evidence>
<protein>
    <submittedName>
        <fullName evidence="6">Precorrin-8X methylmutase</fullName>
        <ecNumber evidence="6">5.4.99.61</ecNumber>
    </submittedName>
</protein>
<reference evidence="6 7" key="1">
    <citation type="submission" date="2019-07" db="EMBL/GenBank/DDBJ databases">
        <title>Genome sequencing for Ferrovibrio sp. K5.</title>
        <authorList>
            <person name="Park S.-J."/>
        </authorList>
    </citation>
    <scope>NUCLEOTIDE SEQUENCE [LARGE SCALE GENOMIC DNA]</scope>
    <source>
        <strain evidence="6 7">K5</strain>
    </source>
</reference>
<dbReference type="Proteomes" id="UP000317496">
    <property type="component" value="Chromosome"/>
</dbReference>
<dbReference type="Pfam" id="PF02570">
    <property type="entry name" value="CbiC"/>
    <property type="match status" value="1"/>
</dbReference>
<dbReference type="GO" id="GO:0016993">
    <property type="term" value="F:precorrin-8X methylmutase activity"/>
    <property type="evidence" value="ECO:0007669"/>
    <property type="project" value="UniProtKB-EC"/>
</dbReference>
<evidence type="ECO:0000259" key="5">
    <source>
        <dbReference type="Pfam" id="PF02570"/>
    </source>
</evidence>
<dbReference type="InterPro" id="IPR003722">
    <property type="entry name" value="Cbl_synth_CobH/CbiC"/>
</dbReference>
<dbReference type="KEGG" id="fer:FNB15_07740"/>
<proteinExistence type="inferred from homology"/>
<evidence type="ECO:0000256" key="2">
    <source>
        <dbReference type="ARBA" id="ARBA00009774"/>
    </source>
</evidence>
<accession>A0A516H061</accession>
<comment type="pathway">
    <text evidence="1">Cofactor biosynthesis; adenosylcobalamin biosynthesis.</text>
</comment>
<comment type="similarity">
    <text evidence="2">Belongs to the CobH/CbiC family.</text>
</comment>
<dbReference type="UniPathway" id="UPA00148"/>
<organism evidence="6 7">
    <name type="scientific">Ferrovibrio terrae</name>
    <dbReference type="NCBI Taxonomy" id="2594003"/>
    <lineage>
        <taxon>Bacteria</taxon>
        <taxon>Pseudomonadati</taxon>
        <taxon>Pseudomonadota</taxon>
        <taxon>Alphaproteobacteria</taxon>
        <taxon>Rhodospirillales</taxon>
        <taxon>Rhodospirillaceae</taxon>
        <taxon>Ferrovibrio</taxon>
    </lineage>
</organism>
<dbReference type="PANTHER" id="PTHR43588:SF1">
    <property type="entry name" value="COBALT-PRECORRIN-8 METHYLMUTASE"/>
    <property type="match status" value="1"/>
</dbReference>
<keyword evidence="7" id="KW-1185">Reference proteome</keyword>
<dbReference type="EMBL" id="CP041636">
    <property type="protein sequence ID" value="QDO97167.1"/>
    <property type="molecule type" value="Genomic_DNA"/>
</dbReference>
<gene>
    <name evidence="6" type="ORF">FNB15_07740</name>
</gene>
<dbReference type="InterPro" id="IPR036588">
    <property type="entry name" value="CobH/CbiC_sf"/>
</dbReference>
<dbReference type="RefSeq" id="WP_144068148.1">
    <property type="nucleotide sequence ID" value="NZ_CP041636.1"/>
</dbReference>
<dbReference type="AlphaFoldDB" id="A0A516H061"/>